<keyword evidence="3" id="KW-0808">Transferase</keyword>
<keyword evidence="1" id="KW-1133">Transmembrane helix</keyword>
<comment type="caution">
    <text evidence="3">The sequence shown here is derived from an EMBL/GenBank/DDBJ whole genome shotgun (WGS) entry which is preliminary data.</text>
</comment>
<dbReference type="RefSeq" id="WP_154383195.1">
    <property type="nucleotide sequence ID" value="NZ_WKJK01000025.1"/>
</dbReference>
<feature type="transmembrane region" description="Helical" evidence="1">
    <location>
        <begin position="267"/>
        <end position="282"/>
    </location>
</feature>
<dbReference type="InterPro" id="IPR002656">
    <property type="entry name" value="Acyl_transf_3_dom"/>
</dbReference>
<feature type="transmembrane region" description="Helical" evidence="1">
    <location>
        <begin position="104"/>
        <end position="122"/>
    </location>
</feature>
<keyword evidence="1" id="KW-0812">Transmembrane</keyword>
<proteinExistence type="predicted"/>
<evidence type="ECO:0000313" key="4">
    <source>
        <dbReference type="Proteomes" id="UP000433309"/>
    </source>
</evidence>
<keyword evidence="3" id="KW-0012">Acyltransferase</keyword>
<reference evidence="3 4" key="1">
    <citation type="submission" date="2019-11" db="EMBL/GenBank/DDBJ databases">
        <title>Novel species isolated from a subtropical stream in China.</title>
        <authorList>
            <person name="Lu H."/>
        </authorList>
    </citation>
    <scope>NUCLEOTIDE SEQUENCE [LARGE SCALE GENOMIC DNA]</scope>
    <source>
        <strain evidence="3 4">FT80W</strain>
    </source>
</reference>
<name>A0A6I2L881_9BURK</name>
<gene>
    <name evidence="3" type="ORF">GJ699_30520</name>
</gene>
<dbReference type="PANTHER" id="PTHR23028:SF131">
    <property type="entry name" value="BLR2367 PROTEIN"/>
    <property type="match status" value="1"/>
</dbReference>
<evidence type="ECO:0000256" key="1">
    <source>
        <dbReference type="SAM" id="Phobius"/>
    </source>
</evidence>
<dbReference type="GO" id="GO:0000271">
    <property type="term" value="P:polysaccharide biosynthetic process"/>
    <property type="evidence" value="ECO:0007669"/>
    <property type="project" value="TreeGrafter"/>
</dbReference>
<dbReference type="EMBL" id="WKJK01000025">
    <property type="protein sequence ID" value="MRW94318.1"/>
    <property type="molecule type" value="Genomic_DNA"/>
</dbReference>
<dbReference type="Proteomes" id="UP000433309">
    <property type="component" value="Unassembled WGS sequence"/>
</dbReference>
<feature type="transmembrane region" description="Helical" evidence="1">
    <location>
        <begin position="330"/>
        <end position="349"/>
    </location>
</feature>
<feature type="transmembrane region" description="Helical" evidence="1">
    <location>
        <begin position="242"/>
        <end position="261"/>
    </location>
</feature>
<organism evidence="3 4">
    <name type="scientific">Duganella guangzhouensis</name>
    <dbReference type="NCBI Taxonomy" id="2666084"/>
    <lineage>
        <taxon>Bacteria</taxon>
        <taxon>Pseudomonadati</taxon>
        <taxon>Pseudomonadota</taxon>
        <taxon>Betaproteobacteria</taxon>
        <taxon>Burkholderiales</taxon>
        <taxon>Oxalobacteraceae</taxon>
        <taxon>Telluria group</taxon>
        <taxon>Duganella</taxon>
    </lineage>
</organism>
<keyword evidence="4" id="KW-1185">Reference proteome</keyword>
<keyword evidence="1" id="KW-0472">Membrane</keyword>
<dbReference type="Pfam" id="PF01757">
    <property type="entry name" value="Acyl_transf_3"/>
    <property type="match status" value="1"/>
</dbReference>
<evidence type="ECO:0000313" key="3">
    <source>
        <dbReference type="EMBL" id="MRW94318.1"/>
    </source>
</evidence>
<dbReference type="PANTHER" id="PTHR23028">
    <property type="entry name" value="ACETYLTRANSFERASE"/>
    <property type="match status" value="1"/>
</dbReference>
<feature type="transmembrane region" description="Helical" evidence="1">
    <location>
        <begin position="65"/>
        <end position="83"/>
    </location>
</feature>
<accession>A0A6I2L881</accession>
<dbReference type="GO" id="GO:0016020">
    <property type="term" value="C:membrane"/>
    <property type="evidence" value="ECO:0007669"/>
    <property type="project" value="TreeGrafter"/>
</dbReference>
<dbReference type="AlphaFoldDB" id="A0A6I2L881"/>
<feature type="transmembrane region" description="Helical" evidence="1">
    <location>
        <begin position="160"/>
        <end position="182"/>
    </location>
</feature>
<dbReference type="InterPro" id="IPR050879">
    <property type="entry name" value="Acyltransferase_3"/>
</dbReference>
<protein>
    <submittedName>
        <fullName evidence="3">Acyltransferase family protein</fullName>
    </submittedName>
</protein>
<feature type="domain" description="Acyltransferase 3" evidence="2">
    <location>
        <begin position="22"/>
        <end position="336"/>
    </location>
</feature>
<feature type="transmembrane region" description="Helical" evidence="1">
    <location>
        <begin position="216"/>
        <end position="235"/>
    </location>
</feature>
<sequence length="387" mass="41828">MKVVAGTAASAQQPLATQFGLINLLKAGAAQLIVLHHLAFYGPMADYVRPIFPALIDWLSDSARIAVQVFLVIGGFLGAKSLAPSGFAGHSRPMWAIWRRYAKLAPPFLAATLVAAVASAWASEWMSHDSISAPATLSQLSAHALLLHGVLGYPSLSAGAWYVAIDFQLYILMVGVLWLAGIAEGKRPLAWLMPMTVAAGITMSLLHFNLDADWDNWAPYFFGSYGLGVMAWWASDPRRKPGVAVMLLLMALLPAVIGLVLEFRSRIALAAVTACVLFLFGREKTASTGLGWSLINGIGKISYSVFLIHFPICLMVNATFTHFVPAEPQWQALGMLTAWTSSLAAGALFHRWVEEPLGRCMQYLSEQLSTEGDSRALPARSSGVSLR</sequence>
<evidence type="ECO:0000259" key="2">
    <source>
        <dbReference type="Pfam" id="PF01757"/>
    </source>
</evidence>
<dbReference type="GO" id="GO:0016747">
    <property type="term" value="F:acyltransferase activity, transferring groups other than amino-acyl groups"/>
    <property type="evidence" value="ECO:0007669"/>
    <property type="project" value="InterPro"/>
</dbReference>
<feature type="transmembrane region" description="Helical" evidence="1">
    <location>
        <begin position="189"/>
        <end position="210"/>
    </location>
</feature>